<dbReference type="Pfam" id="PF11736">
    <property type="entry name" value="DUF3299"/>
    <property type="match status" value="1"/>
</dbReference>
<dbReference type="RefSeq" id="WP_055733561.1">
    <property type="nucleotide sequence ID" value="NZ_BMDY01000008.1"/>
</dbReference>
<evidence type="ECO:0000256" key="1">
    <source>
        <dbReference type="SAM" id="SignalP"/>
    </source>
</evidence>
<protein>
    <recommendedName>
        <fullName evidence="4">DUF3299 domain-containing protein</fullName>
    </recommendedName>
</protein>
<name>A0ABQ1I0U2_9ALTE</name>
<dbReference type="InterPro" id="IPR021727">
    <property type="entry name" value="DUF3299"/>
</dbReference>
<keyword evidence="3" id="KW-1185">Reference proteome</keyword>
<sequence length="157" mass="17336">MNKFICFILVLLLSPVAFASVNPWQSLIPENERGQSAQPLSHQVQLDERAPQLKSGGFVMALDGQAMRMPGFVVALEGDSEKITEFLLVPYFGACLHMPPPPPNQIIHVSYPKGISHVEPWQVVWISGEMQVKASEVEGIMAGYAMDLDSDVELYVP</sequence>
<keyword evidence="1" id="KW-0732">Signal</keyword>
<comment type="caution">
    <text evidence="2">The sequence shown here is derived from an EMBL/GenBank/DDBJ whole genome shotgun (WGS) entry which is preliminary data.</text>
</comment>
<dbReference type="EMBL" id="BMDY01000008">
    <property type="protein sequence ID" value="GGB03438.1"/>
    <property type="molecule type" value="Genomic_DNA"/>
</dbReference>
<reference evidence="3" key="1">
    <citation type="journal article" date="2019" name="Int. J. Syst. Evol. Microbiol.">
        <title>The Global Catalogue of Microorganisms (GCM) 10K type strain sequencing project: providing services to taxonomists for standard genome sequencing and annotation.</title>
        <authorList>
            <consortium name="The Broad Institute Genomics Platform"/>
            <consortium name="The Broad Institute Genome Sequencing Center for Infectious Disease"/>
            <person name="Wu L."/>
            <person name="Ma J."/>
        </authorList>
    </citation>
    <scope>NUCLEOTIDE SEQUENCE [LARGE SCALE GENOMIC DNA]</scope>
    <source>
        <strain evidence="3">CGMCC 1.10131</strain>
    </source>
</reference>
<dbReference type="Gene3D" id="2.40.50.870">
    <property type="entry name" value="Protein of unknown function (DUF3299)"/>
    <property type="match status" value="1"/>
</dbReference>
<feature type="chain" id="PRO_5046887957" description="DUF3299 domain-containing protein" evidence="1">
    <location>
        <begin position="20"/>
        <end position="157"/>
    </location>
</feature>
<dbReference type="Proteomes" id="UP000651977">
    <property type="component" value="Unassembled WGS sequence"/>
</dbReference>
<feature type="signal peptide" evidence="1">
    <location>
        <begin position="1"/>
        <end position="19"/>
    </location>
</feature>
<accession>A0ABQ1I0U2</accession>
<evidence type="ECO:0000313" key="3">
    <source>
        <dbReference type="Proteomes" id="UP000651977"/>
    </source>
</evidence>
<evidence type="ECO:0008006" key="4">
    <source>
        <dbReference type="Google" id="ProtNLM"/>
    </source>
</evidence>
<evidence type="ECO:0000313" key="2">
    <source>
        <dbReference type="EMBL" id="GGB03438.1"/>
    </source>
</evidence>
<proteinExistence type="predicted"/>
<organism evidence="2 3">
    <name type="scientific">Agarivorans gilvus</name>
    <dbReference type="NCBI Taxonomy" id="680279"/>
    <lineage>
        <taxon>Bacteria</taxon>
        <taxon>Pseudomonadati</taxon>
        <taxon>Pseudomonadota</taxon>
        <taxon>Gammaproteobacteria</taxon>
        <taxon>Alteromonadales</taxon>
        <taxon>Alteromonadaceae</taxon>
        <taxon>Agarivorans</taxon>
    </lineage>
</organism>
<gene>
    <name evidence="2" type="ORF">GCM10007414_15940</name>
</gene>